<evidence type="ECO:0000259" key="4">
    <source>
        <dbReference type="PROSITE" id="PS50949"/>
    </source>
</evidence>
<dbReference type="InterPro" id="IPR036388">
    <property type="entry name" value="WH-like_DNA-bd_sf"/>
</dbReference>
<dbReference type="InterPro" id="IPR008920">
    <property type="entry name" value="TF_FadR/GntR_C"/>
</dbReference>
<reference evidence="6" key="1">
    <citation type="journal article" date="2019" name="Int. J. Syst. Evol. Microbiol.">
        <title>The Global Catalogue of Microorganisms (GCM) 10K type strain sequencing project: providing services to taxonomists for standard genome sequencing and annotation.</title>
        <authorList>
            <consortium name="The Broad Institute Genomics Platform"/>
            <consortium name="The Broad Institute Genome Sequencing Center for Infectious Disease"/>
            <person name="Wu L."/>
            <person name="Ma J."/>
        </authorList>
    </citation>
    <scope>NUCLEOTIDE SEQUENCE [LARGE SCALE GENOMIC DNA]</scope>
    <source>
        <strain evidence="6">JCM 1490</strain>
    </source>
</reference>
<dbReference type="SUPFAM" id="SSF48008">
    <property type="entry name" value="GntR ligand-binding domain-like"/>
    <property type="match status" value="1"/>
</dbReference>
<dbReference type="SUPFAM" id="SSF46785">
    <property type="entry name" value="Winged helix' DNA-binding domain"/>
    <property type="match status" value="1"/>
</dbReference>
<dbReference type="CDD" id="cd07377">
    <property type="entry name" value="WHTH_GntR"/>
    <property type="match status" value="1"/>
</dbReference>
<dbReference type="InterPro" id="IPR000524">
    <property type="entry name" value="Tscrpt_reg_HTH_GntR"/>
</dbReference>
<dbReference type="EMBL" id="JBHTCQ010000002">
    <property type="protein sequence ID" value="MFC7405586.1"/>
    <property type="molecule type" value="Genomic_DNA"/>
</dbReference>
<dbReference type="Pfam" id="PF07729">
    <property type="entry name" value="FCD"/>
    <property type="match status" value="1"/>
</dbReference>
<dbReference type="SMART" id="SM00345">
    <property type="entry name" value="HTH_GNTR"/>
    <property type="match status" value="1"/>
</dbReference>
<protein>
    <submittedName>
        <fullName evidence="5">GntR family transcriptional regulator</fullName>
    </submittedName>
</protein>
<dbReference type="PANTHER" id="PTHR43537:SF24">
    <property type="entry name" value="GLUCONATE OPERON TRANSCRIPTIONAL REPRESSOR"/>
    <property type="match status" value="1"/>
</dbReference>
<keyword evidence="1" id="KW-0805">Transcription regulation</keyword>
<sequence>MTDRILERLREQILEGGLAPGEVVIEGALAASFGTSKTPVREALRQLASEGLLTVLPKKGYLVRGLNLNDLREVLDLRMLLEPHAAGSAAEFVDDVVLEDLRAAVERQSAAGEGTVEATRSARRFHGAVARGSRNGHLAEALERCFVDMSRAHHLHAGLHASLSTAADVSGHEAVFSAIAAGDAMAAEEAMRTHLRSVRRTVMAQLHRAGRLWEE</sequence>
<accession>A0ABW2Q8X3</accession>
<dbReference type="RefSeq" id="WP_382394157.1">
    <property type="nucleotide sequence ID" value="NZ_JBHTCQ010000002.1"/>
</dbReference>
<evidence type="ECO:0000256" key="3">
    <source>
        <dbReference type="ARBA" id="ARBA00023163"/>
    </source>
</evidence>
<keyword evidence="3" id="KW-0804">Transcription</keyword>
<name>A0ABW2Q8X3_9MICO</name>
<dbReference type="Proteomes" id="UP001596455">
    <property type="component" value="Unassembled WGS sequence"/>
</dbReference>
<dbReference type="PROSITE" id="PS50949">
    <property type="entry name" value="HTH_GNTR"/>
    <property type="match status" value="1"/>
</dbReference>
<evidence type="ECO:0000256" key="1">
    <source>
        <dbReference type="ARBA" id="ARBA00023015"/>
    </source>
</evidence>
<evidence type="ECO:0000313" key="6">
    <source>
        <dbReference type="Proteomes" id="UP001596455"/>
    </source>
</evidence>
<evidence type="ECO:0000256" key="2">
    <source>
        <dbReference type="ARBA" id="ARBA00023125"/>
    </source>
</evidence>
<dbReference type="Gene3D" id="1.20.120.530">
    <property type="entry name" value="GntR ligand-binding domain-like"/>
    <property type="match status" value="1"/>
</dbReference>
<organism evidence="5 6">
    <name type="scientific">Georgenia alba</name>
    <dbReference type="NCBI Taxonomy" id="2233858"/>
    <lineage>
        <taxon>Bacteria</taxon>
        <taxon>Bacillati</taxon>
        <taxon>Actinomycetota</taxon>
        <taxon>Actinomycetes</taxon>
        <taxon>Micrococcales</taxon>
        <taxon>Bogoriellaceae</taxon>
        <taxon>Georgenia</taxon>
    </lineage>
</organism>
<evidence type="ECO:0000313" key="5">
    <source>
        <dbReference type="EMBL" id="MFC7405586.1"/>
    </source>
</evidence>
<dbReference type="Gene3D" id="1.10.10.10">
    <property type="entry name" value="Winged helix-like DNA-binding domain superfamily/Winged helix DNA-binding domain"/>
    <property type="match status" value="1"/>
</dbReference>
<comment type="caution">
    <text evidence="5">The sequence shown here is derived from an EMBL/GenBank/DDBJ whole genome shotgun (WGS) entry which is preliminary data.</text>
</comment>
<dbReference type="InterPro" id="IPR036390">
    <property type="entry name" value="WH_DNA-bd_sf"/>
</dbReference>
<dbReference type="InterPro" id="IPR011711">
    <property type="entry name" value="GntR_C"/>
</dbReference>
<proteinExistence type="predicted"/>
<keyword evidence="2" id="KW-0238">DNA-binding</keyword>
<dbReference type="SMART" id="SM00895">
    <property type="entry name" value="FCD"/>
    <property type="match status" value="1"/>
</dbReference>
<gene>
    <name evidence="5" type="ORF">ACFQQL_10750</name>
</gene>
<keyword evidence="6" id="KW-1185">Reference proteome</keyword>
<dbReference type="Pfam" id="PF00392">
    <property type="entry name" value="GntR"/>
    <property type="match status" value="1"/>
</dbReference>
<feature type="domain" description="HTH gntR-type" evidence="4">
    <location>
        <begin position="1"/>
        <end position="66"/>
    </location>
</feature>
<dbReference type="PANTHER" id="PTHR43537">
    <property type="entry name" value="TRANSCRIPTIONAL REGULATOR, GNTR FAMILY"/>
    <property type="match status" value="1"/>
</dbReference>